<evidence type="ECO:0000256" key="1">
    <source>
        <dbReference type="ARBA" id="ARBA00004123"/>
    </source>
</evidence>
<dbReference type="InterPro" id="IPR001356">
    <property type="entry name" value="HD"/>
</dbReference>
<dbReference type="PANTHER" id="PTHR24340">
    <property type="entry name" value="HOMEOBOX PROTEIN NKX"/>
    <property type="match status" value="1"/>
</dbReference>
<evidence type="ECO:0000313" key="10">
    <source>
        <dbReference type="Proteomes" id="UP000826234"/>
    </source>
</evidence>
<name>A0ABQ7TPJ9_PHRPL</name>
<evidence type="ECO:0000313" key="9">
    <source>
        <dbReference type="EMBL" id="KAH0631516.1"/>
    </source>
</evidence>
<feature type="compositionally biased region" description="Polar residues" evidence="7">
    <location>
        <begin position="247"/>
        <end position="257"/>
    </location>
</feature>
<evidence type="ECO:0000259" key="8">
    <source>
        <dbReference type="PROSITE" id="PS50071"/>
    </source>
</evidence>
<dbReference type="EMBL" id="JAIPUX010000035">
    <property type="protein sequence ID" value="KAH0631516.1"/>
    <property type="molecule type" value="Genomic_DNA"/>
</dbReference>
<feature type="region of interest" description="Disordered" evidence="7">
    <location>
        <begin position="230"/>
        <end position="257"/>
    </location>
</feature>
<reference evidence="9 10" key="1">
    <citation type="journal article" date="2022" name="Gigascience">
        <title>A chromosome-level genome assembly and annotation of the desert horned lizard, Phrynosoma platyrhinos, provides insight into chromosomal rearrangements among reptiles.</title>
        <authorList>
            <person name="Koochekian N."/>
            <person name="Ascanio A."/>
            <person name="Farleigh K."/>
            <person name="Card D.C."/>
            <person name="Schield D.R."/>
            <person name="Castoe T.A."/>
            <person name="Jezkova T."/>
        </authorList>
    </citation>
    <scope>NUCLEOTIDE SEQUENCE [LARGE SCALE GENOMIC DNA]</scope>
    <source>
        <strain evidence="9">NK-2021</strain>
    </source>
</reference>
<evidence type="ECO:0000256" key="7">
    <source>
        <dbReference type="SAM" id="MobiDB-lite"/>
    </source>
</evidence>
<dbReference type="PANTHER" id="PTHR24340:SF40">
    <property type="entry name" value="HOMEOBOX PROTEIN NKX-2.4"/>
    <property type="match status" value="1"/>
</dbReference>
<organism evidence="9 10">
    <name type="scientific">Phrynosoma platyrhinos</name>
    <name type="common">Desert horned lizard</name>
    <dbReference type="NCBI Taxonomy" id="52577"/>
    <lineage>
        <taxon>Eukaryota</taxon>
        <taxon>Metazoa</taxon>
        <taxon>Chordata</taxon>
        <taxon>Craniata</taxon>
        <taxon>Vertebrata</taxon>
        <taxon>Euteleostomi</taxon>
        <taxon>Lepidosauria</taxon>
        <taxon>Squamata</taxon>
        <taxon>Bifurcata</taxon>
        <taxon>Unidentata</taxon>
        <taxon>Episquamata</taxon>
        <taxon>Toxicofera</taxon>
        <taxon>Iguania</taxon>
        <taxon>Phrynosomatidae</taxon>
        <taxon>Phrynosomatinae</taxon>
        <taxon>Phrynosoma</taxon>
    </lineage>
</organism>
<comment type="caution">
    <text evidence="9">The sequence shown here is derived from an EMBL/GenBank/DDBJ whole genome shotgun (WGS) entry which is preliminary data.</text>
</comment>
<dbReference type="CDD" id="cd00086">
    <property type="entry name" value="homeodomain"/>
    <property type="match status" value="1"/>
</dbReference>
<accession>A0ABQ7TPJ9</accession>
<dbReference type="InterPro" id="IPR020479">
    <property type="entry name" value="HD_metazoa"/>
</dbReference>
<dbReference type="PROSITE" id="PS00027">
    <property type="entry name" value="HOMEOBOX_1"/>
    <property type="match status" value="1"/>
</dbReference>
<dbReference type="Pfam" id="PF00046">
    <property type="entry name" value="Homeodomain"/>
    <property type="match status" value="1"/>
</dbReference>
<evidence type="ECO:0000256" key="5">
    <source>
        <dbReference type="PROSITE-ProRule" id="PRU00108"/>
    </source>
</evidence>
<protein>
    <recommendedName>
        <fullName evidence="8">Homeobox domain-containing protein</fullName>
    </recommendedName>
</protein>
<dbReference type="InterPro" id="IPR009057">
    <property type="entry name" value="Homeodomain-like_sf"/>
</dbReference>
<gene>
    <name evidence="9" type="ORF">JD844_005869</name>
</gene>
<dbReference type="PRINTS" id="PR00024">
    <property type="entry name" value="HOMEOBOX"/>
</dbReference>
<keyword evidence="4 5" id="KW-0539">Nucleus</keyword>
<dbReference type="Proteomes" id="UP000826234">
    <property type="component" value="Unassembled WGS sequence"/>
</dbReference>
<comment type="subcellular location">
    <subcellularLocation>
        <location evidence="1 5 6">Nucleus</location>
    </subcellularLocation>
</comment>
<dbReference type="PROSITE" id="PS50071">
    <property type="entry name" value="HOMEOBOX_2"/>
    <property type="match status" value="1"/>
</dbReference>
<sequence length="257" mass="28499">MEDLKGFAVEALDDFAQFMPGAAHQPSLGGSRFSITSHCLSQNPMLGCYPGAYSGPAELPAYPQDNFRNGVAHGEWYPPGTPDGLYSSISRYVGTSGYSMPGVDCLGYLSEMIKSPQFFTGNPSKRKRRVLFSRAQVHELEKRFEMQKYLTAPEREHLATVTRLTPNQVKIWFQNHRYKMKKQAKLQDSKANHPGQGAHMSCDSSLVSPLDGGYSFARSPVEEKFFLQGLASSPGTEPNPQPLIKTPESSLTFGKPW</sequence>
<dbReference type="SMART" id="SM00389">
    <property type="entry name" value="HOX"/>
    <property type="match status" value="1"/>
</dbReference>
<proteinExistence type="predicted"/>
<keyword evidence="3 5" id="KW-0371">Homeobox</keyword>
<feature type="DNA-binding region" description="Homeobox" evidence="5">
    <location>
        <begin position="125"/>
        <end position="184"/>
    </location>
</feature>
<dbReference type="InterPro" id="IPR050394">
    <property type="entry name" value="Homeobox_NK-like"/>
</dbReference>
<keyword evidence="2 5" id="KW-0238">DNA-binding</keyword>
<dbReference type="SUPFAM" id="SSF46689">
    <property type="entry name" value="Homeodomain-like"/>
    <property type="match status" value="1"/>
</dbReference>
<dbReference type="InterPro" id="IPR017970">
    <property type="entry name" value="Homeobox_CS"/>
</dbReference>
<keyword evidence="10" id="KW-1185">Reference proteome</keyword>
<dbReference type="Gene3D" id="1.10.10.60">
    <property type="entry name" value="Homeodomain-like"/>
    <property type="match status" value="1"/>
</dbReference>
<evidence type="ECO:0000256" key="3">
    <source>
        <dbReference type="ARBA" id="ARBA00023155"/>
    </source>
</evidence>
<evidence type="ECO:0000256" key="6">
    <source>
        <dbReference type="RuleBase" id="RU000682"/>
    </source>
</evidence>
<feature type="domain" description="Homeobox" evidence="8">
    <location>
        <begin position="123"/>
        <end position="183"/>
    </location>
</feature>
<evidence type="ECO:0000256" key="4">
    <source>
        <dbReference type="ARBA" id="ARBA00023242"/>
    </source>
</evidence>
<evidence type="ECO:0000256" key="2">
    <source>
        <dbReference type="ARBA" id="ARBA00023125"/>
    </source>
</evidence>